<dbReference type="AlphaFoldDB" id="F9X0K0"/>
<proteinExistence type="predicted"/>
<sequence length="86" mass="9046">MLKVAEAMVDIQLSTVVAPWAWVALLEQTQHLKPVAKSAKAIRAVLSQDQYLVVKSRTLIAAAAQVCIGTDFVEAVLAGGGLGLAM</sequence>
<dbReference type="RefSeq" id="XP_003856660.1">
    <property type="nucleotide sequence ID" value="XM_003856612.1"/>
</dbReference>
<dbReference type="GeneID" id="13398729"/>
<dbReference type="EMBL" id="CM001196">
    <property type="protein sequence ID" value="EGP91636.1"/>
    <property type="molecule type" value="Genomic_DNA"/>
</dbReference>
<name>F9X0K0_ZYMTI</name>
<keyword evidence="2" id="KW-1185">Reference proteome</keyword>
<organism evidence="1 2">
    <name type="scientific">Zymoseptoria tritici (strain CBS 115943 / IPO323)</name>
    <name type="common">Speckled leaf blotch fungus</name>
    <name type="synonym">Septoria tritici</name>
    <dbReference type="NCBI Taxonomy" id="336722"/>
    <lineage>
        <taxon>Eukaryota</taxon>
        <taxon>Fungi</taxon>
        <taxon>Dikarya</taxon>
        <taxon>Ascomycota</taxon>
        <taxon>Pezizomycotina</taxon>
        <taxon>Dothideomycetes</taxon>
        <taxon>Dothideomycetidae</taxon>
        <taxon>Mycosphaerellales</taxon>
        <taxon>Mycosphaerellaceae</taxon>
        <taxon>Zymoseptoria</taxon>
    </lineage>
</organism>
<gene>
    <name evidence="1" type="ORF">MYCGRDRAFT_102855</name>
</gene>
<evidence type="ECO:0000313" key="1">
    <source>
        <dbReference type="EMBL" id="EGP91636.1"/>
    </source>
</evidence>
<dbReference type="InParanoid" id="F9X0K0"/>
<evidence type="ECO:0000313" key="2">
    <source>
        <dbReference type="Proteomes" id="UP000008062"/>
    </source>
</evidence>
<protein>
    <submittedName>
        <fullName evidence="1">Uncharacterized protein</fullName>
    </submittedName>
</protein>
<dbReference type="Proteomes" id="UP000008062">
    <property type="component" value="Chromosome 1"/>
</dbReference>
<reference evidence="1 2" key="1">
    <citation type="journal article" date="2011" name="PLoS Genet.">
        <title>Finished genome of the fungal wheat pathogen Mycosphaerella graminicola reveals dispensome structure, chromosome plasticity, and stealth pathogenesis.</title>
        <authorList>
            <person name="Goodwin S.B."/>
            <person name="Ben M'barek S."/>
            <person name="Dhillon B."/>
            <person name="Wittenberg A.H.J."/>
            <person name="Crane C.F."/>
            <person name="Hane J.K."/>
            <person name="Foster A.J."/>
            <person name="Van der Lee T.A.J."/>
            <person name="Grimwood J."/>
            <person name="Aerts A."/>
            <person name="Antoniw J."/>
            <person name="Bailey A."/>
            <person name="Bluhm B."/>
            <person name="Bowler J."/>
            <person name="Bristow J."/>
            <person name="van der Burgt A."/>
            <person name="Canto-Canche B."/>
            <person name="Churchill A.C.L."/>
            <person name="Conde-Ferraez L."/>
            <person name="Cools H.J."/>
            <person name="Coutinho P.M."/>
            <person name="Csukai M."/>
            <person name="Dehal P."/>
            <person name="De Wit P."/>
            <person name="Donzelli B."/>
            <person name="van de Geest H.C."/>
            <person name="van Ham R.C.H.J."/>
            <person name="Hammond-Kosack K.E."/>
            <person name="Henrissat B."/>
            <person name="Kilian A."/>
            <person name="Kobayashi A.K."/>
            <person name="Koopmann E."/>
            <person name="Kourmpetis Y."/>
            <person name="Kuzniar A."/>
            <person name="Lindquist E."/>
            <person name="Lombard V."/>
            <person name="Maliepaard C."/>
            <person name="Martins N."/>
            <person name="Mehrabi R."/>
            <person name="Nap J.P.H."/>
            <person name="Ponomarenko A."/>
            <person name="Rudd J.J."/>
            <person name="Salamov A."/>
            <person name="Schmutz J."/>
            <person name="Schouten H.J."/>
            <person name="Shapiro H."/>
            <person name="Stergiopoulos I."/>
            <person name="Torriani S.F.F."/>
            <person name="Tu H."/>
            <person name="de Vries R.P."/>
            <person name="Waalwijk C."/>
            <person name="Ware S.B."/>
            <person name="Wiebenga A."/>
            <person name="Zwiers L.-H."/>
            <person name="Oliver R.P."/>
            <person name="Grigoriev I.V."/>
            <person name="Kema G.H.J."/>
        </authorList>
    </citation>
    <scope>NUCLEOTIDE SEQUENCE [LARGE SCALE GENOMIC DNA]</scope>
    <source>
        <strain evidence="2">CBS 115943 / IPO323</strain>
    </source>
</reference>
<dbReference type="HOGENOM" id="CLU_2499627_0_0_1"/>
<dbReference type="KEGG" id="ztr:MYCGRDRAFT_102855"/>
<accession>F9X0K0</accession>